<keyword evidence="7 13" id="KW-0805">Transcription regulation</keyword>
<dbReference type="SUPFAM" id="SSF57716">
    <property type="entry name" value="Glucocorticoid receptor-like (DNA-binding domain)"/>
    <property type="match status" value="1"/>
</dbReference>
<evidence type="ECO:0000313" key="18">
    <source>
        <dbReference type="Proteomes" id="UP000314294"/>
    </source>
</evidence>
<evidence type="ECO:0000256" key="13">
    <source>
        <dbReference type="PIRNR" id="PIRNR002527"/>
    </source>
</evidence>
<evidence type="ECO:0000256" key="14">
    <source>
        <dbReference type="SAM" id="MobiDB-lite"/>
    </source>
</evidence>
<dbReference type="InterPro" id="IPR001628">
    <property type="entry name" value="Znf_hrmn_rcpt"/>
</dbReference>
<comment type="subcellular location">
    <subcellularLocation>
        <location evidence="1 13">Nucleus</location>
    </subcellularLocation>
</comment>
<gene>
    <name evidence="17" type="primary">esr2_0</name>
    <name evidence="17" type="ORF">EYF80_040925</name>
</gene>
<dbReference type="PRINTS" id="PR00398">
    <property type="entry name" value="STRDHORMONER"/>
</dbReference>
<dbReference type="Pfam" id="PF12497">
    <property type="entry name" value="ERbeta_N"/>
    <property type="match status" value="1"/>
</dbReference>
<feature type="region of interest" description="Disordered" evidence="14">
    <location>
        <begin position="139"/>
        <end position="159"/>
    </location>
</feature>
<keyword evidence="8" id="KW-0446">Lipid-binding</keyword>
<proteinExistence type="inferred from homology"/>
<organism evidence="17 18">
    <name type="scientific">Liparis tanakae</name>
    <name type="common">Tanaka's snailfish</name>
    <dbReference type="NCBI Taxonomy" id="230148"/>
    <lineage>
        <taxon>Eukaryota</taxon>
        <taxon>Metazoa</taxon>
        <taxon>Chordata</taxon>
        <taxon>Craniata</taxon>
        <taxon>Vertebrata</taxon>
        <taxon>Euteleostomi</taxon>
        <taxon>Actinopterygii</taxon>
        <taxon>Neopterygii</taxon>
        <taxon>Teleostei</taxon>
        <taxon>Neoteleostei</taxon>
        <taxon>Acanthomorphata</taxon>
        <taxon>Eupercaria</taxon>
        <taxon>Perciformes</taxon>
        <taxon>Cottioidei</taxon>
        <taxon>Cottales</taxon>
        <taxon>Liparidae</taxon>
        <taxon>Liparis</taxon>
    </lineage>
</organism>
<evidence type="ECO:0000256" key="4">
    <source>
        <dbReference type="ARBA" id="ARBA00022723"/>
    </source>
</evidence>
<evidence type="ECO:0000256" key="3">
    <source>
        <dbReference type="ARBA" id="ARBA00022665"/>
    </source>
</evidence>
<dbReference type="PROSITE" id="PS00031">
    <property type="entry name" value="NUCLEAR_REC_DBD_1"/>
    <property type="match status" value="1"/>
</dbReference>
<dbReference type="GO" id="GO:0042562">
    <property type="term" value="F:hormone binding"/>
    <property type="evidence" value="ECO:0007669"/>
    <property type="project" value="UniProtKB-ARBA"/>
</dbReference>
<accession>A0A4Z2G5P1</accession>
<dbReference type="FunFam" id="1.10.565.10:FF:000010">
    <property type="entry name" value="Estrogen receptor"/>
    <property type="match status" value="1"/>
</dbReference>
<dbReference type="PRINTS" id="PR00047">
    <property type="entry name" value="STROIDFINGER"/>
</dbReference>
<dbReference type="Pfam" id="PF00104">
    <property type="entry name" value="Hormone_recep"/>
    <property type="match status" value="1"/>
</dbReference>
<dbReference type="InterPro" id="IPR013088">
    <property type="entry name" value="Znf_NHR/GATA"/>
</dbReference>
<evidence type="ECO:0000259" key="16">
    <source>
        <dbReference type="PROSITE" id="PS51843"/>
    </source>
</evidence>
<dbReference type="Gene3D" id="1.10.565.10">
    <property type="entry name" value="Retinoid X Receptor"/>
    <property type="match status" value="1"/>
</dbReference>
<name>A0A4Z2G5P1_9TELE</name>
<keyword evidence="4" id="KW-0479">Metal-binding</keyword>
<keyword evidence="3" id="KW-0754">Steroid-binding</keyword>
<sequence length="499" mass="54568">MAAAAASSSLEKDQPLLQLQEAESRRVGCRVLPPVLSSASPGFSMETGQPICIPSPYTDLGHDFAAIPFYSPTIFTYAGPGISDGPAAVHRSLSPALFWPSHGHVGPSIPLHHPQTRPQPGQPIQSPWVELAQRDSVLTTSKSARRRSQDGEDGVASSGGKADLHYCAVCHDYASGYHYGVWSCEGCKAFFKRSIQGEARPGADATADQREAARRHNDYICPATNQCTIDKNRRKSCQACRLRKCCEVGMTKCGNSAEQNTKTPPLLKLQDDEGRANGPKAPAGPAVGSSLSEPHPPALTPEQLIGRIMEAEPPEIYLMKDMRRPLTEANVMMSLTNLADKELVHMISWAKKIPGFVELSLLDQVHLLECCWLEVLMIGLMWRSVDHPGKLIFCPDLSLSREEGNCVQGLSEIFDMLIAATSRVRELKLRREEYVCLKAMILLNSSDRRHSSPVEPVMGALRTLPLVLPSAPISSRRLAEDERGQSLAGERRLQGAINV</sequence>
<keyword evidence="5" id="KW-0863">Zinc-finger</keyword>
<keyword evidence="12 13" id="KW-0539">Nucleus</keyword>
<dbReference type="GO" id="GO:0008270">
    <property type="term" value="F:zinc ion binding"/>
    <property type="evidence" value="ECO:0007669"/>
    <property type="project" value="UniProtKB-KW"/>
</dbReference>
<dbReference type="CDD" id="cd07171">
    <property type="entry name" value="NR_DBD_ER"/>
    <property type="match status" value="1"/>
</dbReference>
<evidence type="ECO:0000256" key="5">
    <source>
        <dbReference type="ARBA" id="ARBA00022771"/>
    </source>
</evidence>
<feature type="domain" description="NR LBD" evidence="16">
    <location>
        <begin position="300"/>
        <end position="499"/>
    </location>
</feature>
<dbReference type="PROSITE" id="PS51843">
    <property type="entry name" value="NR_LBD"/>
    <property type="match status" value="1"/>
</dbReference>
<protein>
    <submittedName>
        <fullName evidence="17">Estrogen receptor beta</fullName>
    </submittedName>
</protein>
<keyword evidence="9" id="KW-0238">DNA-binding</keyword>
<dbReference type="GO" id="GO:0003707">
    <property type="term" value="F:nuclear steroid receptor activity"/>
    <property type="evidence" value="ECO:0007669"/>
    <property type="project" value="InterPro"/>
</dbReference>
<dbReference type="SMART" id="SM00399">
    <property type="entry name" value="ZnF_C4"/>
    <property type="match status" value="1"/>
</dbReference>
<evidence type="ECO:0000313" key="17">
    <source>
        <dbReference type="EMBL" id="TNN48849.1"/>
    </source>
</evidence>
<evidence type="ECO:0000256" key="11">
    <source>
        <dbReference type="ARBA" id="ARBA00023170"/>
    </source>
</evidence>
<dbReference type="InterPro" id="IPR035500">
    <property type="entry name" value="NHR-like_dom_sf"/>
</dbReference>
<reference evidence="17 18" key="1">
    <citation type="submission" date="2019-03" db="EMBL/GenBank/DDBJ databases">
        <title>First draft genome of Liparis tanakae, snailfish: a comprehensive survey of snailfish specific genes.</title>
        <authorList>
            <person name="Kim W."/>
            <person name="Song I."/>
            <person name="Jeong J.-H."/>
            <person name="Kim D."/>
            <person name="Kim S."/>
            <person name="Ryu S."/>
            <person name="Song J.Y."/>
            <person name="Lee S.K."/>
        </authorList>
    </citation>
    <scope>NUCLEOTIDE SEQUENCE [LARGE SCALE GENOMIC DNA]</scope>
    <source>
        <tissue evidence="17">Muscle</tissue>
    </source>
</reference>
<dbReference type="EMBL" id="SRLO01000679">
    <property type="protein sequence ID" value="TNN48849.1"/>
    <property type="molecule type" value="Genomic_DNA"/>
</dbReference>
<evidence type="ECO:0000256" key="2">
    <source>
        <dbReference type="ARBA" id="ARBA00005413"/>
    </source>
</evidence>
<dbReference type="InterPro" id="IPR021064">
    <property type="entry name" value="ER-beta-like_N"/>
</dbReference>
<evidence type="ECO:0000256" key="10">
    <source>
        <dbReference type="ARBA" id="ARBA00023163"/>
    </source>
</evidence>
<dbReference type="PIRSF" id="PIRSF002527">
    <property type="entry name" value="ER-like_NR"/>
    <property type="match status" value="1"/>
</dbReference>
<dbReference type="OrthoDB" id="5799427at2759"/>
<dbReference type="InterPro" id="IPR024178">
    <property type="entry name" value="Est_rcpt/est-rel_rcp"/>
</dbReference>
<evidence type="ECO:0000256" key="12">
    <source>
        <dbReference type="ARBA" id="ARBA00023242"/>
    </source>
</evidence>
<evidence type="ECO:0000256" key="8">
    <source>
        <dbReference type="ARBA" id="ARBA00023121"/>
    </source>
</evidence>
<dbReference type="SMART" id="SM00430">
    <property type="entry name" value="HOLI"/>
    <property type="match status" value="1"/>
</dbReference>
<dbReference type="PANTHER" id="PTHR48092">
    <property type="entry name" value="KNIRPS-RELATED PROTEIN-RELATED"/>
    <property type="match status" value="1"/>
</dbReference>
<dbReference type="PROSITE" id="PS51030">
    <property type="entry name" value="NUCLEAR_REC_DBD_2"/>
    <property type="match status" value="1"/>
</dbReference>
<evidence type="ECO:0000259" key="15">
    <source>
        <dbReference type="PROSITE" id="PS51030"/>
    </source>
</evidence>
<comment type="similarity">
    <text evidence="2 13">Belongs to the nuclear hormone receptor family. NR3 subfamily.</text>
</comment>
<keyword evidence="18" id="KW-1185">Reference proteome</keyword>
<dbReference type="GO" id="GO:0005634">
    <property type="term" value="C:nucleus"/>
    <property type="evidence" value="ECO:0007669"/>
    <property type="project" value="UniProtKB-SubCell"/>
</dbReference>
<evidence type="ECO:0000256" key="9">
    <source>
        <dbReference type="ARBA" id="ARBA00023125"/>
    </source>
</evidence>
<evidence type="ECO:0000256" key="6">
    <source>
        <dbReference type="ARBA" id="ARBA00022833"/>
    </source>
</evidence>
<dbReference type="GO" id="GO:0043565">
    <property type="term" value="F:sequence-specific DNA binding"/>
    <property type="evidence" value="ECO:0007669"/>
    <property type="project" value="InterPro"/>
</dbReference>
<dbReference type="Pfam" id="PF00105">
    <property type="entry name" value="zf-C4"/>
    <property type="match status" value="2"/>
</dbReference>
<feature type="domain" description="Nuclear receptor" evidence="15">
    <location>
        <begin position="164"/>
        <end position="257"/>
    </location>
</feature>
<dbReference type="Gene3D" id="3.30.50.10">
    <property type="entry name" value="Erythroid Transcription Factor GATA-1, subunit A"/>
    <property type="match status" value="1"/>
</dbReference>
<dbReference type="GO" id="GO:0005496">
    <property type="term" value="F:steroid binding"/>
    <property type="evidence" value="ECO:0007669"/>
    <property type="project" value="UniProtKB-KW"/>
</dbReference>
<evidence type="ECO:0000256" key="1">
    <source>
        <dbReference type="ARBA" id="ARBA00004123"/>
    </source>
</evidence>
<dbReference type="InterPro" id="IPR050200">
    <property type="entry name" value="Nuclear_hormone_rcpt_NR3"/>
</dbReference>
<keyword evidence="6" id="KW-0862">Zinc</keyword>
<keyword evidence="11 13" id="KW-0675">Receptor</keyword>
<dbReference type="Proteomes" id="UP000314294">
    <property type="component" value="Unassembled WGS sequence"/>
</dbReference>
<evidence type="ECO:0000256" key="7">
    <source>
        <dbReference type="ARBA" id="ARBA00023015"/>
    </source>
</evidence>
<dbReference type="InterPro" id="IPR001723">
    <property type="entry name" value="Nuclear_hrmn_rcpt"/>
</dbReference>
<dbReference type="SUPFAM" id="SSF48508">
    <property type="entry name" value="Nuclear receptor ligand-binding domain"/>
    <property type="match status" value="1"/>
</dbReference>
<keyword evidence="10 13" id="KW-0804">Transcription</keyword>
<dbReference type="AlphaFoldDB" id="A0A4Z2G5P1"/>
<feature type="region of interest" description="Disordered" evidence="14">
    <location>
        <begin position="255"/>
        <end position="295"/>
    </location>
</feature>
<dbReference type="InterPro" id="IPR000536">
    <property type="entry name" value="Nucl_hrmn_rcpt_lig-bd"/>
</dbReference>
<comment type="caution">
    <text evidence="17">The sequence shown here is derived from an EMBL/GenBank/DDBJ whole genome shotgun (WGS) entry which is preliminary data.</text>
</comment>